<dbReference type="GO" id="GO:0016987">
    <property type="term" value="F:sigma factor activity"/>
    <property type="evidence" value="ECO:0007669"/>
    <property type="project" value="UniProtKB-KW"/>
</dbReference>
<evidence type="ECO:0000259" key="5">
    <source>
        <dbReference type="Pfam" id="PF04542"/>
    </source>
</evidence>
<keyword evidence="8" id="KW-1185">Reference proteome</keyword>
<feature type="domain" description="RNA polymerase sigma-70 region 2" evidence="5">
    <location>
        <begin position="30"/>
        <end position="96"/>
    </location>
</feature>
<dbReference type="AlphaFoldDB" id="A0A437LTZ9"/>
<dbReference type="SUPFAM" id="SSF88946">
    <property type="entry name" value="Sigma2 domain of RNA polymerase sigma factors"/>
    <property type="match status" value="1"/>
</dbReference>
<protein>
    <submittedName>
        <fullName evidence="7">Sigma-70 family RNA polymerase sigma factor</fullName>
    </submittedName>
</protein>
<sequence length="185" mass="20745">MPGVSPPSLDDDRAMVHAALSGQPGAFAALVHAHQRLVWLLVQRLVRDPEDARELGQEAFMRVSQRLHQFRFESSLRTWIGRIATSVALRHLERQRLPTVEIDEALPLPAADDTAAEVDARQQHERLRDAIDALAPVPRLVVTLFYLEELPVAEVAALTGLPDNTVKSHLARSRARLRQHLETSR</sequence>
<dbReference type="NCBIfam" id="TIGR02937">
    <property type="entry name" value="sigma70-ECF"/>
    <property type="match status" value="1"/>
</dbReference>
<evidence type="ECO:0000256" key="1">
    <source>
        <dbReference type="ARBA" id="ARBA00010641"/>
    </source>
</evidence>
<dbReference type="Pfam" id="PF04542">
    <property type="entry name" value="Sigma70_r2"/>
    <property type="match status" value="1"/>
</dbReference>
<evidence type="ECO:0000313" key="8">
    <source>
        <dbReference type="Proteomes" id="UP000288587"/>
    </source>
</evidence>
<comment type="similarity">
    <text evidence="1">Belongs to the sigma-70 factor family. ECF subfamily.</text>
</comment>
<name>A0A437LTZ9_9BURK</name>
<dbReference type="CDD" id="cd06171">
    <property type="entry name" value="Sigma70_r4"/>
    <property type="match status" value="1"/>
</dbReference>
<dbReference type="InterPro" id="IPR007627">
    <property type="entry name" value="RNA_pol_sigma70_r2"/>
</dbReference>
<dbReference type="Gene3D" id="1.10.1740.10">
    <property type="match status" value="1"/>
</dbReference>
<comment type="caution">
    <text evidence="7">The sequence shown here is derived from an EMBL/GenBank/DDBJ whole genome shotgun (WGS) entry which is preliminary data.</text>
</comment>
<evidence type="ECO:0000313" key="7">
    <source>
        <dbReference type="EMBL" id="RVT88834.1"/>
    </source>
</evidence>
<dbReference type="Gene3D" id="1.10.10.10">
    <property type="entry name" value="Winged helix-like DNA-binding domain superfamily/Winged helix DNA-binding domain"/>
    <property type="match status" value="1"/>
</dbReference>
<accession>A0A437LTZ9</accession>
<keyword evidence="4" id="KW-0804">Transcription</keyword>
<organism evidence="7 8">
    <name type="scientific">Inhella crocodyli</name>
    <dbReference type="NCBI Taxonomy" id="2499851"/>
    <lineage>
        <taxon>Bacteria</taxon>
        <taxon>Pseudomonadati</taxon>
        <taxon>Pseudomonadota</taxon>
        <taxon>Betaproteobacteria</taxon>
        <taxon>Burkholderiales</taxon>
        <taxon>Sphaerotilaceae</taxon>
        <taxon>Inhella</taxon>
    </lineage>
</organism>
<reference evidence="7 8" key="1">
    <citation type="submission" date="2019-01" db="EMBL/GenBank/DDBJ databases">
        <authorList>
            <person name="Chen W.-M."/>
        </authorList>
    </citation>
    <scope>NUCLEOTIDE SEQUENCE [LARGE SCALE GENOMIC DNA]</scope>
    <source>
        <strain evidence="7 8">CCP-18</strain>
    </source>
</reference>
<evidence type="ECO:0000259" key="6">
    <source>
        <dbReference type="Pfam" id="PF08281"/>
    </source>
</evidence>
<dbReference type="PANTHER" id="PTHR43133">
    <property type="entry name" value="RNA POLYMERASE ECF-TYPE SIGMA FACTO"/>
    <property type="match status" value="1"/>
</dbReference>
<dbReference type="InterPro" id="IPR013325">
    <property type="entry name" value="RNA_pol_sigma_r2"/>
</dbReference>
<dbReference type="GO" id="GO:0003677">
    <property type="term" value="F:DNA binding"/>
    <property type="evidence" value="ECO:0007669"/>
    <property type="project" value="InterPro"/>
</dbReference>
<evidence type="ECO:0000256" key="4">
    <source>
        <dbReference type="ARBA" id="ARBA00023163"/>
    </source>
</evidence>
<keyword evidence="2" id="KW-0805">Transcription regulation</keyword>
<dbReference type="SUPFAM" id="SSF88659">
    <property type="entry name" value="Sigma3 and sigma4 domains of RNA polymerase sigma factors"/>
    <property type="match status" value="1"/>
</dbReference>
<keyword evidence="3" id="KW-0731">Sigma factor</keyword>
<feature type="domain" description="RNA polymerase sigma factor 70 region 4 type 2" evidence="6">
    <location>
        <begin position="125"/>
        <end position="177"/>
    </location>
</feature>
<dbReference type="GO" id="GO:0006352">
    <property type="term" value="P:DNA-templated transcription initiation"/>
    <property type="evidence" value="ECO:0007669"/>
    <property type="project" value="InterPro"/>
</dbReference>
<proteinExistence type="inferred from homology"/>
<dbReference type="InterPro" id="IPR013249">
    <property type="entry name" value="RNA_pol_sigma70_r4_t2"/>
</dbReference>
<evidence type="ECO:0000256" key="3">
    <source>
        <dbReference type="ARBA" id="ARBA00023082"/>
    </source>
</evidence>
<dbReference type="OrthoDB" id="9780326at2"/>
<dbReference type="InterPro" id="IPR036388">
    <property type="entry name" value="WH-like_DNA-bd_sf"/>
</dbReference>
<dbReference type="EMBL" id="SACM01000001">
    <property type="protein sequence ID" value="RVT88834.1"/>
    <property type="molecule type" value="Genomic_DNA"/>
</dbReference>
<dbReference type="Proteomes" id="UP000288587">
    <property type="component" value="Unassembled WGS sequence"/>
</dbReference>
<evidence type="ECO:0000256" key="2">
    <source>
        <dbReference type="ARBA" id="ARBA00023015"/>
    </source>
</evidence>
<dbReference type="PANTHER" id="PTHR43133:SF51">
    <property type="entry name" value="RNA POLYMERASE SIGMA FACTOR"/>
    <property type="match status" value="1"/>
</dbReference>
<dbReference type="InterPro" id="IPR039425">
    <property type="entry name" value="RNA_pol_sigma-70-like"/>
</dbReference>
<dbReference type="Pfam" id="PF08281">
    <property type="entry name" value="Sigma70_r4_2"/>
    <property type="match status" value="1"/>
</dbReference>
<dbReference type="InterPro" id="IPR013324">
    <property type="entry name" value="RNA_pol_sigma_r3/r4-like"/>
</dbReference>
<dbReference type="InterPro" id="IPR014284">
    <property type="entry name" value="RNA_pol_sigma-70_dom"/>
</dbReference>
<gene>
    <name evidence="7" type="ORF">EOD73_07660</name>
</gene>